<accession>A0A0A8WY93</accession>
<proteinExistence type="predicted"/>
<dbReference type="AlphaFoldDB" id="A0A0A8WY93"/>
<dbReference type="STRING" id="1321606.SAMD00020551_0778"/>
<sequence length="468" mass="52520">MSLDQLTDEEKNVLLMLSYYDLPNNQPLNGKSIERVWDYAKMSADKNEENYKQLEAFFSSDSFKGSNLHSVKLSGYQNHNPNEGNNTKGASDSGFVGYAFEDKSGNATAVFRGSEAMGDMGHLRTDWVSNFEASMGVEIKQQKEADAFYQKYLADTSGERLLLGHSKGGNLADYVFINNLDDNTRAYVINAAPLYWWSLSKKEQEALMGDRHDFIVYAYDPVSQLGKVPYVDKTIGINDDYDIKKPFYPHSLTSSAGFDENGNYKVYENGQSFGRYVLNNMIFEDIFHELSTSSPMRAYKAAYVVANAAINVMHYTAKAMAVAAHLIQEQTVKLVVGLAKAKKEFEAKVNSFFAELISRAAVKIGGFIDGLNGNNFPIEPYIKVDIPRLFYYANRLRSVQRRVAQLNDMIDDLYWEAGVMGLDNVLAADIASSYDIRIPESINYLNRTAELLQKSERYLAGKAGSIRG</sequence>
<name>A0A0A8WY93_MESS1</name>
<dbReference type="InterPro" id="IPR029058">
    <property type="entry name" value="AB_hydrolase_fold"/>
</dbReference>
<dbReference type="Proteomes" id="UP000031014">
    <property type="component" value="Unassembled WGS sequence"/>
</dbReference>
<evidence type="ECO:0000313" key="2">
    <source>
        <dbReference type="Proteomes" id="UP000031014"/>
    </source>
</evidence>
<reference evidence="1 2" key="1">
    <citation type="submission" date="2013-06" db="EMBL/GenBank/DDBJ databases">
        <title>Whole genome shotgun sequence of Bacillus selenatarsenatis SF-1.</title>
        <authorList>
            <person name="Kuroda M."/>
            <person name="Sei K."/>
            <person name="Yamashita M."/>
            <person name="Ike M."/>
        </authorList>
    </citation>
    <scope>NUCLEOTIDE SEQUENCE [LARGE SCALE GENOMIC DNA]</scope>
    <source>
        <strain evidence="1 2">SF-1</strain>
    </source>
</reference>
<gene>
    <name evidence="1" type="ORF">SAMD00020551_0778</name>
</gene>
<organism evidence="1 2">
    <name type="scientific">Mesobacillus selenatarsenatis (strain DSM 18680 / JCM 14380 / FERM P-15431 / SF-1)</name>
    <dbReference type="NCBI Taxonomy" id="1321606"/>
    <lineage>
        <taxon>Bacteria</taxon>
        <taxon>Bacillati</taxon>
        <taxon>Bacillota</taxon>
        <taxon>Bacilli</taxon>
        <taxon>Bacillales</taxon>
        <taxon>Bacillaceae</taxon>
        <taxon>Mesobacillus</taxon>
    </lineage>
</organism>
<dbReference type="EMBL" id="BASE01000017">
    <property type="protein sequence ID" value="GAM12643.1"/>
    <property type="molecule type" value="Genomic_DNA"/>
</dbReference>
<protein>
    <recommendedName>
        <fullName evidence="3">DUF2974 domain-containing protein</fullName>
    </recommendedName>
</protein>
<evidence type="ECO:0008006" key="3">
    <source>
        <dbReference type="Google" id="ProtNLM"/>
    </source>
</evidence>
<dbReference type="Pfam" id="PF11187">
    <property type="entry name" value="Mbeg1-like"/>
    <property type="match status" value="1"/>
</dbReference>
<keyword evidence="2" id="KW-1185">Reference proteome</keyword>
<evidence type="ECO:0000313" key="1">
    <source>
        <dbReference type="EMBL" id="GAM12643.1"/>
    </source>
</evidence>
<dbReference type="InterPro" id="IPR024499">
    <property type="entry name" value="Mbeg1-like"/>
</dbReference>
<dbReference type="SUPFAM" id="SSF53474">
    <property type="entry name" value="alpha/beta-Hydrolases"/>
    <property type="match status" value="1"/>
</dbReference>
<comment type="caution">
    <text evidence="1">The sequence shown here is derived from an EMBL/GenBank/DDBJ whole genome shotgun (WGS) entry which is preliminary data.</text>
</comment>